<dbReference type="EMBL" id="MT141164">
    <property type="protein sequence ID" value="QJA55538.1"/>
    <property type="molecule type" value="Genomic_DNA"/>
</dbReference>
<evidence type="ECO:0000313" key="2">
    <source>
        <dbReference type="EMBL" id="QJA55538.1"/>
    </source>
</evidence>
<reference evidence="1" key="1">
    <citation type="submission" date="2020-03" db="EMBL/GenBank/DDBJ databases">
        <title>The deep terrestrial virosphere.</title>
        <authorList>
            <person name="Holmfeldt K."/>
            <person name="Nilsson E."/>
            <person name="Simone D."/>
            <person name="Lopez-Fernandez M."/>
            <person name="Wu X."/>
            <person name="de Brujin I."/>
            <person name="Lundin D."/>
            <person name="Andersson A."/>
            <person name="Bertilsson S."/>
            <person name="Dopson M."/>
        </authorList>
    </citation>
    <scope>NUCLEOTIDE SEQUENCE</scope>
    <source>
        <strain evidence="3">MM415A00922</strain>
        <strain evidence="2">MM415B02037</strain>
        <strain evidence="1">TM448A00944</strain>
        <strain evidence="4">TM448B03639</strain>
    </source>
</reference>
<organism evidence="1">
    <name type="scientific">viral metagenome</name>
    <dbReference type="NCBI Taxonomy" id="1070528"/>
    <lineage>
        <taxon>unclassified sequences</taxon>
        <taxon>metagenomes</taxon>
        <taxon>organismal metagenomes</taxon>
    </lineage>
</organism>
<proteinExistence type="predicted"/>
<sequence>MKCEICGAEKKNLILHVRTKHGISMEEYEASISEGMEELDSLEEGMIQEAVEVTEVVPDKISPKDRQRNIFAGSTEFERDVNRPLKSFLDEFEVTEEELRSVTRQYKGGRTISATQNVANKLKLSEKTAKQISDEYKDGTIDIYESEVAGTLVEKFGFKCVKTVPKTDTSRKKWILSKSL</sequence>
<accession>A0A6H1ZLS2</accession>
<dbReference type="EMBL" id="MT144083">
    <property type="protein sequence ID" value="QJA48422.1"/>
    <property type="molecule type" value="Genomic_DNA"/>
</dbReference>
<evidence type="ECO:0000313" key="4">
    <source>
        <dbReference type="EMBL" id="QJI02796.1"/>
    </source>
</evidence>
<dbReference type="AlphaFoldDB" id="A0A6H1ZLS2"/>
<evidence type="ECO:0000313" key="3">
    <source>
        <dbReference type="EMBL" id="QJA79258.1"/>
    </source>
</evidence>
<name>A0A6H1ZLS2_9ZZZZ</name>
<gene>
    <name evidence="3" type="ORF">MM415A00922_0009</name>
    <name evidence="2" type="ORF">MM415B02037_0014</name>
    <name evidence="1" type="ORF">TM448A00944_0014</name>
    <name evidence="4" type="ORF">TM448B03639_0009</name>
</gene>
<dbReference type="EMBL" id="MT142374">
    <property type="protein sequence ID" value="QJA79258.1"/>
    <property type="molecule type" value="Genomic_DNA"/>
</dbReference>
<protein>
    <submittedName>
        <fullName evidence="1">Uncharacterized protein</fullName>
    </submittedName>
</protein>
<dbReference type="EMBL" id="MT145031">
    <property type="protein sequence ID" value="QJI02796.1"/>
    <property type="molecule type" value="Genomic_DNA"/>
</dbReference>
<evidence type="ECO:0000313" key="1">
    <source>
        <dbReference type="EMBL" id="QJA48422.1"/>
    </source>
</evidence>